<dbReference type="EMBL" id="JAPDGR010000646">
    <property type="protein sequence ID" value="KAJ2988460.1"/>
    <property type="molecule type" value="Genomic_DNA"/>
</dbReference>
<dbReference type="Proteomes" id="UP001143856">
    <property type="component" value="Unassembled WGS sequence"/>
</dbReference>
<accession>A0ACC1P9T7</accession>
<protein>
    <submittedName>
        <fullName evidence="1">Uncharacterized protein</fullName>
    </submittedName>
</protein>
<sequence length="337" mass="35864">MSGGPGGGSPPCWMENYSRQFFVPKGADVYHYSDTIPLSWYAGKIPTNIKGAPLVVPVTLSLQSETDGESAAAQTIINKTSFAYGAAPGVHGINWGYIDPCNNTKMTYNWTIPITQTIGNNVKYTLYARNMTNTSSPYIMASSQPFLIQAAVADPSPSTSIESSSTSPPTNLLPTGPTSADVTSTPIPGLAPEAKIGIGVSVPIGVIALGLIGWWAWRRHLKPHHPNIAMAGPGHYNTPEPDAVPQKHLAEIGGDDIVEADDENTYTITTPTLQRPTGGRSSLWSLFMTENQRHHPYASNTVRVDLGAGGVGKGTVHQALATRTGYEPLVLTESVQA</sequence>
<evidence type="ECO:0000313" key="1">
    <source>
        <dbReference type="EMBL" id="KAJ2988460.1"/>
    </source>
</evidence>
<keyword evidence="2" id="KW-1185">Reference proteome</keyword>
<reference evidence="1" key="1">
    <citation type="submission" date="2022-10" db="EMBL/GenBank/DDBJ databases">
        <title>Genome Sequence of Xylaria curta.</title>
        <authorList>
            <person name="Buettner E."/>
        </authorList>
    </citation>
    <scope>NUCLEOTIDE SEQUENCE</scope>
    <source>
        <strain evidence="1">Babe10</strain>
    </source>
</reference>
<name>A0ACC1P9T7_9PEZI</name>
<proteinExistence type="predicted"/>
<organism evidence="1 2">
    <name type="scientific">Xylaria curta</name>
    <dbReference type="NCBI Taxonomy" id="42375"/>
    <lineage>
        <taxon>Eukaryota</taxon>
        <taxon>Fungi</taxon>
        <taxon>Dikarya</taxon>
        <taxon>Ascomycota</taxon>
        <taxon>Pezizomycotina</taxon>
        <taxon>Sordariomycetes</taxon>
        <taxon>Xylariomycetidae</taxon>
        <taxon>Xylariales</taxon>
        <taxon>Xylariaceae</taxon>
        <taxon>Xylaria</taxon>
    </lineage>
</organism>
<comment type="caution">
    <text evidence="1">The sequence shown here is derived from an EMBL/GenBank/DDBJ whole genome shotgun (WGS) entry which is preliminary data.</text>
</comment>
<evidence type="ECO:0000313" key="2">
    <source>
        <dbReference type="Proteomes" id="UP001143856"/>
    </source>
</evidence>
<gene>
    <name evidence="1" type="ORF">NUW58_g3966</name>
</gene>